<evidence type="ECO:0000256" key="5">
    <source>
        <dbReference type="ARBA" id="ARBA00022679"/>
    </source>
</evidence>
<dbReference type="Pfam" id="PF02568">
    <property type="entry name" value="ThiI"/>
    <property type="match status" value="1"/>
</dbReference>
<dbReference type="Pfam" id="PF22025">
    <property type="entry name" value="ThiI_fer"/>
    <property type="match status" value="1"/>
</dbReference>
<evidence type="ECO:0000256" key="12">
    <source>
        <dbReference type="ARBA" id="ARBA00058382"/>
    </source>
</evidence>
<dbReference type="InterPro" id="IPR054173">
    <property type="entry name" value="ThiI_fer"/>
</dbReference>
<evidence type="ECO:0000259" key="20">
    <source>
        <dbReference type="PROSITE" id="PS51165"/>
    </source>
</evidence>
<protein>
    <recommendedName>
        <fullName evidence="15 19">Probable tRNA sulfurtransferase</fullName>
        <ecNumber evidence="14 19">2.8.1.4</ecNumber>
    </recommendedName>
    <alternativeName>
        <fullName evidence="16 19">Sulfur carrier protein ThiS sulfurtransferase</fullName>
    </alternativeName>
    <alternativeName>
        <fullName evidence="17 19">Thiamine biosynthesis protein ThiI</fullName>
    </alternativeName>
    <alternativeName>
        <fullName evidence="18 19">tRNA 4-thiouridine synthase</fullName>
    </alternativeName>
</protein>
<keyword evidence="6 19" id="KW-0547">Nucleotide-binding</keyword>
<evidence type="ECO:0000256" key="2">
    <source>
        <dbReference type="ARBA" id="ARBA00004948"/>
    </source>
</evidence>
<proteinExistence type="inferred from homology"/>
<evidence type="ECO:0000256" key="13">
    <source>
        <dbReference type="ARBA" id="ARBA00061472"/>
    </source>
</evidence>
<evidence type="ECO:0000256" key="17">
    <source>
        <dbReference type="ARBA" id="ARBA00077849"/>
    </source>
</evidence>
<evidence type="ECO:0000256" key="14">
    <source>
        <dbReference type="ARBA" id="ARBA00066827"/>
    </source>
</evidence>
<dbReference type="CDD" id="cd11716">
    <property type="entry name" value="THUMP_ThiI"/>
    <property type="match status" value="1"/>
</dbReference>
<evidence type="ECO:0000256" key="8">
    <source>
        <dbReference type="ARBA" id="ARBA00022884"/>
    </source>
</evidence>
<dbReference type="GO" id="GO:0009229">
    <property type="term" value="P:thiamine diphosphate biosynthetic process"/>
    <property type="evidence" value="ECO:0007669"/>
    <property type="project" value="UniProtKB-UniRule"/>
</dbReference>
<evidence type="ECO:0000256" key="18">
    <source>
        <dbReference type="ARBA" id="ARBA00080570"/>
    </source>
</evidence>
<dbReference type="CDD" id="cd01712">
    <property type="entry name" value="PPase_ThiI"/>
    <property type="match status" value="1"/>
</dbReference>
<dbReference type="HAMAP" id="MF_00021">
    <property type="entry name" value="ThiI"/>
    <property type="match status" value="1"/>
</dbReference>
<dbReference type="UniPathway" id="UPA00060"/>
<name>A0A0R1VKJ6_9LACO</name>
<dbReference type="GO" id="GO:0005524">
    <property type="term" value="F:ATP binding"/>
    <property type="evidence" value="ECO:0007669"/>
    <property type="project" value="UniProtKB-UniRule"/>
</dbReference>
<dbReference type="Gene3D" id="3.30.2130.30">
    <property type="match status" value="1"/>
</dbReference>
<dbReference type="PATRIC" id="fig|1423749.3.peg.784"/>
<evidence type="ECO:0000313" key="22">
    <source>
        <dbReference type="Proteomes" id="UP000051739"/>
    </source>
</evidence>
<dbReference type="Proteomes" id="UP000051739">
    <property type="component" value="Unassembled WGS sequence"/>
</dbReference>
<dbReference type="Pfam" id="PF02926">
    <property type="entry name" value="THUMP"/>
    <property type="match status" value="1"/>
</dbReference>
<feature type="binding site" evidence="19">
    <location>
        <position position="290"/>
    </location>
    <ligand>
        <name>ATP</name>
        <dbReference type="ChEBI" id="CHEBI:30616"/>
    </ligand>
</feature>
<comment type="catalytic activity">
    <reaction evidence="10 19">
        <text>[ThiI sulfur-carrier protein]-S-sulfanyl-L-cysteine + a uridine in tRNA + 2 reduced [2Fe-2S]-[ferredoxin] + ATP + H(+) = [ThiI sulfur-carrier protein]-L-cysteine + a 4-thiouridine in tRNA + 2 oxidized [2Fe-2S]-[ferredoxin] + AMP + diphosphate</text>
        <dbReference type="Rhea" id="RHEA:24176"/>
        <dbReference type="Rhea" id="RHEA-COMP:10000"/>
        <dbReference type="Rhea" id="RHEA-COMP:10001"/>
        <dbReference type="Rhea" id="RHEA-COMP:13337"/>
        <dbReference type="Rhea" id="RHEA-COMP:13338"/>
        <dbReference type="Rhea" id="RHEA-COMP:13339"/>
        <dbReference type="Rhea" id="RHEA-COMP:13340"/>
        <dbReference type="ChEBI" id="CHEBI:15378"/>
        <dbReference type="ChEBI" id="CHEBI:29950"/>
        <dbReference type="ChEBI" id="CHEBI:30616"/>
        <dbReference type="ChEBI" id="CHEBI:33019"/>
        <dbReference type="ChEBI" id="CHEBI:33737"/>
        <dbReference type="ChEBI" id="CHEBI:33738"/>
        <dbReference type="ChEBI" id="CHEBI:61963"/>
        <dbReference type="ChEBI" id="CHEBI:65315"/>
        <dbReference type="ChEBI" id="CHEBI:136798"/>
        <dbReference type="ChEBI" id="CHEBI:456215"/>
        <dbReference type="EC" id="2.8.1.4"/>
    </reaction>
</comment>
<sequence>MKYDEIMVRYGELSTKGRNKKTFTDRLGENVRRALHGIDQVKVHARPDRLHIILNGADSDLVMERLAKVFGIQSFSPSLKVTKDFAAVAQAAIAMMNEQLSDGEKKTFKVETKRQDHQFELDTFQMNRQLGGALLKAFDGQLTVDVHHPDITIWVDVRLNGIFLTSEIIPGAGGLPVGTAGKGMMMLSGGIDSPVAAYLAMKRGVSLEMVHFYSPPYTSEQALAKSKQLTAKLAQYSGQIKFIQVPFTEIQETVKEQSPEGFLMTIQRRFMLRLATAIAKQRHGLAVFNGESLGQVASQTMNSMVAINDVTSFPVLRPVLSYDKTEIIKIAEQIDTYDLSILPYEDCCTVFTPPSPKTKPNLEKTRYYEQQLDVDGLMERALAGIKITEIHPGDDFLNANQDVFAELL</sequence>
<keyword evidence="7 19" id="KW-0067">ATP-binding</keyword>
<dbReference type="NCBIfam" id="TIGR00342">
    <property type="entry name" value="tRNA uracil 4-sulfurtransferase ThiI"/>
    <property type="match status" value="1"/>
</dbReference>
<keyword evidence="8 19" id="KW-0694">RNA-binding</keyword>
<comment type="pathway">
    <text evidence="2 19">Cofactor biosynthesis; thiamine diphosphate biosynthesis.</text>
</comment>
<dbReference type="InterPro" id="IPR049962">
    <property type="entry name" value="THUMP_ThiI"/>
</dbReference>
<dbReference type="PROSITE" id="PS51165">
    <property type="entry name" value="THUMP"/>
    <property type="match status" value="1"/>
</dbReference>
<evidence type="ECO:0000256" key="4">
    <source>
        <dbReference type="ARBA" id="ARBA00022555"/>
    </source>
</evidence>
<dbReference type="Gene3D" id="3.40.50.620">
    <property type="entry name" value="HUPs"/>
    <property type="match status" value="1"/>
</dbReference>
<dbReference type="GO" id="GO:0002937">
    <property type="term" value="P:tRNA 4-thiouridine biosynthesis"/>
    <property type="evidence" value="ECO:0007669"/>
    <property type="project" value="TreeGrafter"/>
</dbReference>
<feature type="binding site" evidence="19">
    <location>
        <position position="299"/>
    </location>
    <ligand>
        <name>ATP</name>
        <dbReference type="ChEBI" id="CHEBI:30616"/>
    </ligand>
</feature>
<accession>A0A0R1VKJ6</accession>
<evidence type="ECO:0000256" key="3">
    <source>
        <dbReference type="ARBA" id="ARBA00022490"/>
    </source>
</evidence>
<dbReference type="GO" id="GO:0005829">
    <property type="term" value="C:cytosol"/>
    <property type="evidence" value="ECO:0007669"/>
    <property type="project" value="TreeGrafter"/>
</dbReference>
<organism evidence="21 22">
    <name type="scientific">Limosilactobacillus gastricus DSM 16045</name>
    <dbReference type="NCBI Taxonomy" id="1423749"/>
    <lineage>
        <taxon>Bacteria</taxon>
        <taxon>Bacillati</taxon>
        <taxon>Bacillota</taxon>
        <taxon>Bacilli</taxon>
        <taxon>Lactobacillales</taxon>
        <taxon>Lactobacillaceae</taxon>
        <taxon>Limosilactobacillus</taxon>
    </lineage>
</organism>
<reference evidence="21 22" key="1">
    <citation type="journal article" date="2015" name="Genome Announc.">
        <title>Expanding the biotechnology potential of lactobacilli through comparative genomics of 213 strains and associated genera.</title>
        <authorList>
            <person name="Sun Z."/>
            <person name="Harris H.M."/>
            <person name="McCann A."/>
            <person name="Guo C."/>
            <person name="Argimon S."/>
            <person name="Zhang W."/>
            <person name="Yang X."/>
            <person name="Jeffery I.B."/>
            <person name="Cooney J.C."/>
            <person name="Kagawa T.F."/>
            <person name="Liu W."/>
            <person name="Song Y."/>
            <person name="Salvetti E."/>
            <person name="Wrobel A."/>
            <person name="Rasinkangas P."/>
            <person name="Parkhill J."/>
            <person name="Rea M.C."/>
            <person name="O'Sullivan O."/>
            <person name="Ritari J."/>
            <person name="Douillard F.P."/>
            <person name="Paul Ross R."/>
            <person name="Yang R."/>
            <person name="Briner A.E."/>
            <person name="Felis G.E."/>
            <person name="de Vos W.M."/>
            <person name="Barrangou R."/>
            <person name="Klaenhammer T.R."/>
            <person name="Caufield P.W."/>
            <person name="Cui Y."/>
            <person name="Zhang H."/>
            <person name="O'Toole P.W."/>
        </authorList>
    </citation>
    <scope>NUCLEOTIDE SEQUENCE [LARGE SCALE GENOMIC DNA]</scope>
    <source>
        <strain evidence="21 22">DSM 16045</strain>
    </source>
</reference>
<dbReference type="SMART" id="SM00981">
    <property type="entry name" value="THUMP"/>
    <property type="match status" value="1"/>
</dbReference>
<dbReference type="SUPFAM" id="SSF143437">
    <property type="entry name" value="THUMP domain-like"/>
    <property type="match status" value="1"/>
</dbReference>
<keyword evidence="22" id="KW-1185">Reference proteome</keyword>
<dbReference type="InterPro" id="IPR004114">
    <property type="entry name" value="THUMP_dom"/>
</dbReference>
<feature type="binding site" evidence="19">
    <location>
        <begin position="186"/>
        <end position="187"/>
    </location>
    <ligand>
        <name>ATP</name>
        <dbReference type="ChEBI" id="CHEBI:30616"/>
    </ligand>
</feature>
<evidence type="ECO:0000256" key="11">
    <source>
        <dbReference type="ARBA" id="ARBA00052330"/>
    </source>
</evidence>
<evidence type="ECO:0000256" key="10">
    <source>
        <dbReference type="ARBA" id="ARBA00050570"/>
    </source>
</evidence>
<comment type="similarity">
    <text evidence="13 19">Belongs to the ThiI family.</text>
</comment>
<evidence type="ECO:0000256" key="16">
    <source>
        <dbReference type="ARBA" id="ARBA00075337"/>
    </source>
</evidence>
<evidence type="ECO:0000256" key="15">
    <source>
        <dbReference type="ARBA" id="ARBA00071867"/>
    </source>
</evidence>
<dbReference type="SUPFAM" id="SSF52402">
    <property type="entry name" value="Adenine nucleotide alpha hydrolases-like"/>
    <property type="match status" value="1"/>
</dbReference>
<keyword evidence="3 19" id="KW-0963">Cytoplasm</keyword>
<evidence type="ECO:0000256" key="19">
    <source>
        <dbReference type="HAMAP-Rule" id="MF_00021"/>
    </source>
</evidence>
<dbReference type="RefSeq" id="WP_056936657.1">
    <property type="nucleotide sequence ID" value="NZ_AZFN01000002.1"/>
</dbReference>
<dbReference type="EMBL" id="AZFN01000002">
    <property type="protein sequence ID" value="KRM03459.1"/>
    <property type="molecule type" value="Genomic_DNA"/>
</dbReference>
<dbReference type="EC" id="2.8.1.4" evidence="14 19"/>
<evidence type="ECO:0000256" key="7">
    <source>
        <dbReference type="ARBA" id="ARBA00022840"/>
    </source>
</evidence>
<dbReference type="GO" id="GO:0000049">
    <property type="term" value="F:tRNA binding"/>
    <property type="evidence" value="ECO:0007669"/>
    <property type="project" value="UniProtKB-UniRule"/>
</dbReference>
<dbReference type="FunFam" id="3.40.50.620:FF:000053">
    <property type="entry name" value="Probable tRNA sulfurtransferase"/>
    <property type="match status" value="1"/>
</dbReference>
<dbReference type="GO" id="GO:0052837">
    <property type="term" value="P:thiazole biosynthetic process"/>
    <property type="evidence" value="ECO:0007669"/>
    <property type="project" value="TreeGrafter"/>
</dbReference>
<dbReference type="InterPro" id="IPR020536">
    <property type="entry name" value="ThiI_AANH"/>
</dbReference>
<comment type="subcellular location">
    <subcellularLocation>
        <location evidence="1 19">Cytoplasm</location>
    </subcellularLocation>
</comment>
<feature type="binding site" evidence="19">
    <location>
        <begin position="211"/>
        <end position="212"/>
    </location>
    <ligand>
        <name>ATP</name>
        <dbReference type="ChEBI" id="CHEBI:30616"/>
    </ligand>
</feature>
<keyword evidence="4 19" id="KW-0820">tRNA-binding</keyword>
<dbReference type="PANTHER" id="PTHR43209">
    <property type="entry name" value="TRNA SULFURTRANSFERASE"/>
    <property type="match status" value="1"/>
</dbReference>
<evidence type="ECO:0000256" key="9">
    <source>
        <dbReference type="ARBA" id="ARBA00022977"/>
    </source>
</evidence>
<feature type="domain" description="THUMP" evidence="20">
    <location>
        <begin position="60"/>
        <end position="168"/>
    </location>
</feature>
<dbReference type="GO" id="GO:0004810">
    <property type="term" value="F:CCA tRNA nucleotidyltransferase activity"/>
    <property type="evidence" value="ECO:0007669"/>
    <property type="project" value="InterPro"/>
</dbReference>
<dbReference type="AlphaFoldDB" id="A0A0R1VKJ6"/>
<comment type="catalytic activity">
    <reaction evidence="11 19">
        <text>[ThiS sulfur-carrier protein]-C-terminal Gly-Gly-AMP + S-sulfanyl-L-cysteinyl-[cysteine desulfurase] + AH2 = [ThiS sulfur-carrier protein]-C-terminal-Gly-aminoethanethioate + L-cysteinyl-[cysteine desulfurase] + A + AMP + 2 H(+)</text>
        <dbReference type="Rhea" id="RHEA:43340"/>
        <dbReference type="Rhea" id="RHEA-COMP:12157"/>
        <dbReference type="Rhea" id="RHEA-COMP:12158"/>
        <dbReference type="Rhea" id="RHEA-COMP:12910"/>
        <dbReference type="Rhea" id="RHEA-COMP:19908"/>
        <dbReference type="ChEBI" id="CHEBI:13193"/>
        <dbReference type="ChEBI" id="CHEBI:15378"/>
        <dbReference type="ChEBI" id="CHEBI:17499"/>
        <dbReference type="ChEBI" id="CHEBI:29950"/>
        <dbReference type="ChEBI" id="CHEBI:61963"/>
        <dbReference type="ChEBI" id="CHEBI:90618"/>
        <dbReference type="ChEBI" id="CHEBI:232372"/>
        <dbReference type="ChEBI" id="CHEBI:456215"/>
    </reaction>
</comment>
<evidence type="ECO:0000256" key="1">
    <source>
        <dbReference type="ARBA" id="ARBA00004496"/>
    </source>
</evidence>
<keyword evidence="5 19" id="KW-0808">Transferase</keyword>
<dbReference type="InterPro" id="IPR049961">
    <property type="entry name" value="ThiI_N"/>
</dbReference>
<dbReference type="PANTHER" id="PTHR43209:SF1">
    <property type="entry name" value="TRNA SULFURTRANSFERASE"/>
    <property type="match status" value="1"/>
</dbReference>
<keyword evidence="9 19" id="KW-0784">Thiamine biosynthesis</keyword>
<dbReference type="GO" id="GO:0140741">
    <property type="term" value="F:tRNA-uracil-4 sulfurtransferase activity"/>
    <property type="evidence" value="ECO:0007669"/>
    <property type="project" value="UniProtKB-EC"/>
</dbReference>
<comment type="caution">
    <text evidence="21">The sequence shown here is derived from an EMBL/GenBank/DDBJ whole genome shotgun (WGS) entry which is preliminary data.</text>
</comment>
<evidence type="ECO:0000256" key="6">
    <source>
        <dbReference type="ARBA" id="ARBA00022741"/>
    </source>
</evidence>
<evidence type="ECO:0000313" key="21">
    <source>
        <dbReference type="EMBL" id="KRM03459.1"/>
    </source>
</evidence>
<dbReference type="InterPro" id="IPR050102">
    <property type="entry name" value="tRNA_sulfurtransferase_ThiI"/>
</dbReference>
<dbReference type="GO" id="GO:0009228">
    <property type="term" value="P:thiamine biosynthetic process"/>
    <property type="evidence" value="ECO:0007669"/>
    <property type="project" value="UniProtKB-KW"/>
</dbReference>
<comment type="function">
    <text evidence="12 19">Catalyzes the ATP-dependent transfer of a sulfur to tRNA to produce 4-thiouridine in position 8 of tRNAs, which functions as a near-UV photosensor. Also catalyzes the transfer of sulfur to the sulfur carrier protein ThiS, forming ThiS-thiocarboxylate. This is a step in the synthesis of thiazole, in the thiamine biosynthesis pathway. The sulfur is donated as persulfide by IscS.</text>
</comment>
<dbReference type="InterPro" id="IPR014729">
    <property type="entry name" value="Rossmann-like_a/b/a_fold"/>
</dbReference>
<feature type="binding site" evidence="19">
    <location>
        <position position="268"/>
    </location>
    <ligand>
        <name>ATP</name>
        <dbReference type="ChEBI" id="CHEBI:30616"/>
    </ligand>
</feature>
<dbReference type="InterPro" id="IPR003720">
    <property type="entry name" value="tRNA_STrfase"/>
</dbReference>
<gene>
    <name evidence="19" type="primary">thiI</name>
    <name evidence="21" type="ORF">FC60_GL000780</name>
</gene>